<organism evidence="2 3">
    <name type="scientific">Heracleum sosnowskyi</name>
    <dbReference type="NCBI Taxonomy" id="360622"/>
    <lineage>
        <taxon>Eukaryota</taxon>
        <taxon>Viridiplantae</taxon>
        <taxon>Streptophyta</taxon>
        <taxon>Embryophyta</taxon>
        <taxon>Tracheophyta</taxon>
        <taxon>Spermatophyta</taxon>
        <taxon>Magnoliopsida</taxon>
        <taxon>eudicotyledons</taxon>
        <taxon>Gunneridae</taxon>
        <taxon>Pentapetalae</taxon>
        <taxon>asterids</taxon>
        <taxon>campanulids</taxon>
        <taxon>Apiales</taxon>
        <taxon>Apiaceae</taxon>
        <taxon>Apioideae</taxon>
        <taxon>apioid superclade</taxon>
        <taxon>Tordylieae</taxon>
        <taxon>Tordyliinae</taxon>
        <taxon>Heracleum</taxon>
    </lineage>
</organism>
<keyword evidence="3" id="KW-1185">Reference proteome</keyword>
<evidence type="ECO:0000313" key="3">
    <source>
        <dbReference type="Proteomes" id="UP001237642"/>
    </source>
</evidence>
<dbReference type="InterPro" id="IPR039335">
    <property type="entry name" value="SIB1/2"/>
</dbReference>
<dbReference type="PANTHER" id="PTHR33624:SF17">
    <property type="entry name" value="OS07G0687400 PROTEIN"/>
    <property type="match status" value="1"/>
</dbReference>
<evidence type="ECO:0000313" key="2">
    <source>
        <dbReference type="EMBL" id="KAK1386568.1"/>
    </source>
</evidence>
<reference evidence="2" key="2">
    <citation type="submission" date="2023-05" db="EMBL/GenBank/DDBJ databases">
        <authorList>
            <person name="Schelkunov M.I."/>
        </authorList>
    </citation>
    <scope>NUCLEOTIDE SEQUENCE</scope>
    <source>
        <strain evidence="2">Hsosn_3</strain>
        <tissue evidence="2">Leaf</tissue>
    </source>
</reference>
<dbReference type="PANTHER" id="PTHR33624">
    <property type="entry name" value="SIGMA FACTOR BINDING PROTEIN 1, CHLOROPLASTIC"/>
    <property type="match status" value="1"/>
</dbReference>
<dbReference type="EMBL" id="JAUIZM010000004">
    <property type="protein sequence ID" value="KAK1386568.1"/>
    <property type="molecule type" value="Genomic_DNA"/>
</dbReference>
<feature type="domain" description="VQ" evidence="1">
    <location>
        <begin position="29"/>
        <end position="55"/>
    </location>
</feature>
<accession>A0AAD8MWT3</accession>
<dbReference type="Proteomes" id="UP001237642">
    <property type="component" value="Unassembled WGS sequence"/>
</dbReference>
<evidence type="ECO:0000259" key="1">
    <source>
        <dbReference type="Pfam" id="PF05678"/>
    </source>
</evidence>
<gene>
    <name evidence="2" type="ORF">POM88_014746</name>
</gene>
<sequence>MNKQVVGVHDASKQIRKTKKKAEVKVVYISNPMKVNTSVSQFRALVQQLTGRNADDMPEEPFLEHSNVENEEQEQVVSEEVQKVDAQVAVSCVENEDNFNGSSDLLSLQDITGYFSPSNFWYESAFHVDGSKV</sequence>
<proteinExistence type="predicted"/>
<protein>
    <submittedName>
        <fullName evidence="2">Sigma factor binding protein 2</fullName>
    </submittedName>
</protein>
<name>A0AAD8MWT3_9APIA</name>
<dbReference type="Pfam" id="PF05678">
    <property type="entry name" value="VQ"/>
    <property type="match status" value="1"/>
</dbReference>
<comment type="caution">
    <text evidence="2">The sequence shown here is derived from an EMBL/GenBank/DDBJ whole genome shotgun (WGS) entry which is preliminary data.</text>
</comment>
<dbReference type="AlphaFoldDB" id="A0AAD8MWT3"/>
<dbReference type="InterPro" id="IPR008889">
    <property type="entry name" value="VQ"/>
</dbReference>
<reference evidence="2" key="1">
    <citation type="submission" date="2023-02" db="EMBL/GenBank/DDBJ databases">
        <title>Genome of toxic invasive species Heracleum sosnowskyi carries increased number of genes despite the absence of recent whole-genome duplications.</title>
        <authorList>
            <person name="Schelkunov M."/>
            <person name="Shtratnikova V."/>
            <person name="Makarenko M."/>
            <person name="Klepikova A."/>
            <person name="Omelchenko D."/>
            <person name="Novikova G."/>
            <person name="Obukhova E."/>
            <person name="Bogdanov V."/>
            <person name="Penin A."/>
            <person name="Logacheva M."/>
        </authorList>
    </citation>
    <scope>NUCLEOTIDE SEQUENCE</scope>
    <source>
        <strain evidence="2">Hsosn_3</strain>
        <tissue evidence="2">Leaf</tissue>
    </source>
</reference>